<dbReference type="AlphaFoldDB" id="A0A4R3KYQ1"/>
<dbReference type="PANTHER" id="PTHR12147">
    <property type="entry name" value="METALLOPEPTIDASE M28 FAMILY MEMBER"/>
    <property type="match status" value="1"/>
</dbReference>
<accession>A0A4R3KYQ1</accession>
<proteinExistence type="predicted"/>
<protein>
    <submittedName>
        <fullName evidence="3">Peptidase M28-like protein</fullName>
    </submittedName>
</protein>
<evidence type="ECO:0000313" key="4">
    <source>
        <dbReference type="Proteomes" id="UP000295807"/>
    </source>
</evidence>
<dbReference type="GO" id="GO:0008235">
    <property type="term" value="F:metalloexopeptidase activity"/>
    <property type="evidence" value="ECO:0007669"/>
    <property type="project" value="InterPro"/>
</dbReference>
<feature type="chain" id="PRO_5020213881" evidence="1">
    <location>
        <begin position="21"/>
        <end position="443"/>
    </location>
</feature>
<evidence type="ECO:0000259" key="2">
    <source>
        <dbReference type="Pfam" id="PF04389"/>
    </source>
</evidence>
<dbReference type="Gene3D" id="3.40.630.10">
    <property type="entry name" value="Zn peptidases"/>
    <property type="match status" value="1"/>
</dbReference>
<dbReference type="GO" id="GO:0006508">
    <property type="term" value="P:proteolysis"/>
    <property type="evidence" value="ECO:0007669"/>
    <property type="project" value="InterPro"/>
</dbReference>
<name>A0A4R3KYQ1_9SPHI</name>
<dbReference type="SUPFAM" id="SSF53187">
    <property type="entry name" value="Zn-dependent exopeptidases"/>
    <property type="match status" value="1"/>
</dbReference>
<dbReference type="InterPro" id="IPR045175">
    <property type="entry name" value="M28_fam"/>
</dbReference>
<evidence type="ECO:0000313" key="3">
    <source>
        <dbReference type="EMBL" id="TCS89122.1"/>
    </source>
</evidence>
<keyword evidence="1" id="KW-0732">Signal</keyword>
<dbReference type="PANTHER" id="PTHR12147:SF26">
    <property type="entry name" value="PEPTIDASE M28 DOMAIN-CONTAINING PROTEIN"/>
    <property type="match status" value="1"/>
</dbReference>
<reference evidence="3 4" key="1">
    <citation type="submission" date="2019-03" db="EMBL/GenBank/DDBJ databases">
        <title>Genomic Encyclopedia of Type Strains, Phase IV (KMG-IV): sequencing the most valuable type-strain genomes for metagenomic binning, comparative biology and taxonomic classification.</title>
        <authorList>
            <person name="Goeker M."/>
        </authorList>
    </citation>
    <scope>NUCLEOTIDE SEQUENCE [LARGE SCALE GENOMIC DNA]</scope>
    <source>
        <strain evidence="3 4">DSM 21100</strain>
    </source>
</reference>
<dbReference type="Proteomes" id="UP000295807">
    <property type="component" value="Unassembled WGS sequence"/>
</dbReference>
<dbReference type="InterPro" id="IPR007484">
    <property type="entry name" value="Peptidase_M28"/>
</dbReference>
<feature type="signal peptide" evidence="1">
    <location>
        <begin position="1"/>
        <end position="20"/>
    </location>
</feature>
<organism evidence="3 4">
    <name type="scientific">Anseongella ginsenosidimutans</name>
    <dbReference type="NCBI Taxonomy" id="496056"/>
    <lineage>
        <taxon>Bacteria</taxon>
        <taxon>Pseudomonadati</taxon>
        <taxon>Bacteroidota</taxon>
        <taxon>Sphingobacteriia</taxon>
        <taxon>Sphingobacteriales</taxon>
        <taxon>Sphingobacteriaceae</taxon>
        <taxon>Anseongella</taxon>
    </lineage>
</organism>
<evidence type="ECO:0000256" key="1">
    <source>
        <dbReference type="SAM" id="SignalP"/>
    </source>
</evidence>
<gene>
    <name evidence="3" type="ORF">EDD80_102315</name>
</gene>
<keyword evidence="4" id="KW-1185">Reference proteome</keyword>
<sequence length="443" mass="48876">MKSLFTAGIFSVVFLFNASAQEAGTGKADTISVSEVRSIIEVLSADSLKGRGLLNGGADIASDYIIGKFKEIGLVPGPGQTDFRQDFKLKRVTYTGYHARLDSEMVRVPNIIVASKQLSLDWNQDTPDIKVIFIGVKDDIRRKLEYVNRLKSDKLVVMDPILRPIFNRIGAGVQLEKYFIDSAYTPRDPYSTVFLLTDVYEFNEFEVKAQSKTEEIAAHNIIGVLPGKSRQDEYVIFSSHYDGLGYIPADKGDTIANGADDGGSSTTALLTLAKHFREKDENERSIMFVAFSAQKAGGVGSEYFSATIDPQKIVAAVNMDVIGKASQFGPESAYITGYKKSTLPEIIRDNAPRKFKFRPDPYREADLFRQSDNFPLAQLGIPAHTISTFQLGADPYYNGARDDIHTILAYIDNLTSIINAIAVSTHPIISGEVTPTRIDPEDI</sequence>
<dbReference type="Pfam" id="PF04389">
    <property type="entry name" value="Peptidase_M28"/>
    <property type="match status" value="1"/>
</dbReference>
<dbReference type="RefSeq" id="WP_132128209.1">
    <property type="nucleotide sequence ID" value="NZ_CP042432.1"/>
</dbReference>
<dbReference type="EMBL" id="SMAD01000002">
    <property type="protein sequence ID" value="TCS89122.1"/>
    <property type="molecule type" value="Genomic_DNA"/>
</dbReference>
<comment type="caution">
    <text evidence="3">The sequence shown here is derived from an EMBL/GenBank/DDBJ whole genome shotgun (WGS) entry which is preliminary data.</text>
</comment>
<dbReference type="OrthoDB" id="9764939at2"/>
<feature type="domain" description="Peptidase M28" evidence="2">
    <location>
        <begin position="220"/>
        <end position="407"/>
    </location>
</feature>